<dbReference type="EMBL" id="UOGE01000036">
    <property type="protein sequence ID" value="VAX18897.1"/>
    <property type="molecule type" value="Genomic_DNA"/>
</dbReference>
<keyword evidence="5 10" id="KW-1133">Transmembrane helix</keyword>
<dbReference type="GO" id="GO:0005886">
    <property type="term" value="C:plasma membrane"/>
    <property type="evidence" value="ECO:0007669"/>
    <property type="project" value="InterPro"/>
</dbReference>
<protein>
    <submittedName>
        <fullName evidence="11">Acyl-phosphate:glycerol-3-phosphate O-acyltransferase PlsY</fullName>
    </submittedName>
</protein>
<evidence type="ECO:0000256" key="6">
    <source>
        <dbReference type="ARBA" id="ARBA00023098"/>
    </source>
</evidence>
<evidence type="ECO:0000256" key="7">
    <source>
        <dbReference type="ARBA" id="ARBA00023136"/>
    </source>
</evidence>
<keyword evidence="2" id="KW-0444">Lipid biosynthesis</keyword>
<proteinExistence type="inferred from homology"/>
<evidence type="ECO:0000256" key="8">
    <source>
        <dbReference type="ARBA" id="ARBA00023209"/>
    </source>
</evidence>
<dbReference type="InterPro" id="IPR003811">
    <property type="entry name" value="G3P_acylTferase_PlsY"/>
</dbReference>
<evidence type="ECO:0000313" key="11">
    <source>
        <dbReference type="EMBL" id="VAX18897.1"/>
    </source>
</evidence>
<feature type="transmembrane region" description="Helical" evidence="10">
    <location>
        <begin position="111"/>
        <end position="135"/>
    </location>
</feature>
<evidence type="ECO:0000256" key="5">
    <source>
        <dbReference type="ARBA" id="ARBA00022989"/>
    </source>
</evidence>
<keyword evidence="9" id="KW-1208">Phospholipid metabolism</keyword>
<dbReference type="HAMAP" id="MF_01043">
    <property type="entry name" value="PlsY"/>
    <property type="match status" value="1"/>
</dbReference>
<dbReference type="SMART" id="SM01207">
    <property type="entry name" value="G3P_acyltransf"/>
    <property type="match status" value="1"/>
</dbReference>
<feature type="transmembrane region" description="Helical" evidence="10">
    <location>
        <begin position="54"/>
        <end position="73"/>
    </location>
</feature>
<evidence type="ECO:0000256" key="10">
    <source>
        <dbReference type="SAM" id="Phobius"/>
    </source>
</evidence>
<keyword evidence="4 10" id="KW-0812">Transmembrane</keyword>
<organism evidence="11">
    <name type="scientific">hydrothermal vent metagenome</name>
    <dbReference type="NCBI Taxonomy" id="652676"/>
    <lineage>
        <taxon>unclassified sequences</taxon>
        <taxon>metagenomes</taxon>
        <taxon>ecological metagenomes</taxon>
    </lineage>
</organism>
<feature type="transmembrane region" description="Helical" evidence="10">
    <location>
        <begin position="85"/>
        <end position="105"/>
    </location>
</feature>
<dbReference type="GO" id="GO:0008654">
    <property type="term" value="P:phospholipid biosynthetic process"/>
    <property type="evidence" value="ECO:0007669"/>
    <property type="project" value="UniProtKB-KW"/>
</dbReference>
<sequence length="215" mass="22686">MENLLIALLASYLLGSLPTALVMGKIIGGVDIREHGSGNAGATNVYRLFGFKPYIVTLAVDIFKGFAAVAFVAPYGAGFFTDGRVAIYCGVAVVAGHVWTIFAGFRGGKGVATAGGVFLGLAPWVALGAAIIYLAVTLTTKYVALGSMLAALGAPAILFGQDAFRGQRSPAELYIIATAFAGLIVFTHRENIKRLMKGEETKTDFLVKFKRSKNK</sequence>
<keyword evidence="11" id="KW-0012">Acyltransferase</keyword>
<keyword evidence="1" id="KW-1003">Cell membrane</keyword>
<dbReference type="GO" id="GO:0043772">
    <property type="term" value="F:acyl-phosphate glycerol-3-phosphate acyltransferase activity"/>
    <property type="evidence" value="ECO:0007669"/>
    <property type="project" value="InterPro"/>
</dbReference>
<reference evidence="11" key="1">
    <citation type="submission" date="2018-06" db="EMBL/GenBank/DDBJ databases">
        <authorList>
            <person name="Zhirakovskaya E."/>
        </authorList>
    </citation>
    <scope>NUCLEOTIDE SEQUENCE</scope>
</reference>
<keyword evidence="8" id="KW-0594">Phospholipid biosynthesis</keyword>
<feature type="transmembrane region" description="Helical" evidence="10">
    <location>
        <begin position="142"/>
        <end position="159"/>
    </location>
</feature>
<evidence type="ECO:0000256" key="1">
    <source>
        <dbReference type="ARBA" id="ARBA00022475"/>
    </source>
</evidence>
<dbReference type="PANTHER" id="PTHR30309:SF0">
    <property type="entry name" value="GLYCEROL-3-PHOSPHATE ACYLTRANSFERASE-RELATED"/>
    <property type="match status" value="1"/>
</dbReference>
<evidence type="ECO:0000256" key="9">
    <source>
        <dbReference type="ARBA" id="ARBA00023264"/>
    </source>
</evidence>
<gene>
    <name evidence="11" type="ORF">MNBD_NITROSPINAE02-1704</name>
</gene>
<dbReference type="AlphaFoldDB" id="A0A3B1CQB9"/>
<dbReference type="NCBIfam" id="TIGR00023">
    <property type="entry name" value="glycerol-3-phosphate 1-O-acyltransferase PlsY"/>
    <property type="match status" value="1"/>
</dbReference>
<evidence type="ECO:0000256" key="4">
    <source>
        <dbReference type="ARBA" id="ARBA00022692"/>
    </source>
</evidence>
<accession>A0A3B1CQB9</accession>
<keyword evidence="7 10" id="KW-0472">Membrane</keyword>
<name>A0A3B1CQB9_9ZZZZ</name>
<evidence type="ECO:0000256" key="3">
    <source>
        <dbReference type="ARBA" id="ARBA00022679"/>
    </source>
</evidence>
<dbReference type="PANTHER" id="PTHR30309">
    <property type="entry name" value="INNER MEMBRANE PROTEIN YGIH"/>
    <property type="match status" value="1"/>
</dbReference>
<feature type="transmembrane region" description="Helical" evidence="10">
    <location>
        <begin position="171"/>
        <end position="187"/>
    </location>
</feature>
<keyword evidence="6" id="KW-0443">Lipid metabolism</keyword>
<keyword evidence="3 11" id="KW-0808">Transferase</keyword>
<evidence type="ECO:0000256" key="2">
    <source>
        <dbReference type="ARBA" id="ARBA00022516"/>
    </source>
</evidence>
<dbReference type="Pfam" id="PF02660">
    <property type="entry name" value="G3P_acyltransf"/>
    <property type="match status" value="1"/>
</dbReference>